<dbReference type="HOGENOM" id="CLU_2886881_0_0_1"/>
<dbReference type="AlphaFoldDB" id="E3RZQ7"/>
<dbReference type="KEGG" id="pte:PTT_15201"/>
<organism evidence="2">
    <name type="scientific">Pyrenophora teres f. teres (strain 0-1)</name>
    <name type="common">Barley net blotch fungus</name>
    <name type="synonym">Drechslera teres f. teres</name>
    <dbReference type="NCBI Taxonomy" id="861557"/>
    <lineage>
        <taxon>Eukaryota</taxon>
        <taxon>Fungi</taxon>
        <taxon>Dikarya</taxon>
        <taxon>Ascomycota</taxon>
        <taxon>Pezizomycotina</taxon>
        <taxon>Dothideomycetes</taxon>
        <taxon>Pleosporomycetidae</taxon>
        <taxon>Pleosporales</taxon>
        <taxon>Pleosporineae</taxon>
        <taxon>Pleosporaceae</taxon>
        <taxon>Pyrenophora</taxon>
    </lineage>
</organism>
<gene>
    <name evidence="1" type="ORF">PTT_15201</name>
</gene>
<keyword evidence="2" id="KW-1185">Reference proteome</keyword>
<sequence>MTGTVGHAPKIWLIQTAIAQLHSGGHTSHGIFECAAWRIYLIRDSRIRECRNMYASTLLHSYV</sequence>
<dbReference type="EMBL" id="GL536174">
    <property type="protein sequence ID" value="EFQ88792.1"/>
    <property type="molecule type" value="Genomic_DNA"/>
</dbReference>
<reference evidence="1 2" key="1">
    <citation type="journal article" date="2010" name="Genome Biol.">
        <title>A first genome assembly of the barley fungal pathogen Pyrenophora teres f. teres.</title>
        <authorList>
            <person name="Ellwood S.R."/>
            <person name="Liu Z."/>
            <person name="Syme R.A."/>
            <person name="Lai Z."/>
            <person name="Hane J.K."/>
            <person name="Keiper F."/>
            <person name="Moffat C.S."/>
            <person name="Oliver R.P."/>
            <person name="Friesen T.L."/>
        </authorList>
    </citation>
    <scope>NUCLEOTIDE SEQUENCE [LARGE SCALE GENOMIC DNA]</scope>
    <source>
        <strain evidence="1 2">0-1</strain>
    </source>
</reference>
<evidence type="ECO:0000313" key="2">
    <source>
        <dbReference type="Proteomes" id="UP000001067"/>
    </source>
</evidence>
<accession>E3RZQ7</accession>
<dbReference type="Proteomes" id="UP000001067">
    <property type="component" value="Unassembled WGS sequence"/>
</dbReference>
<protein>
    <submittedName>
        <fullName evidence="1">Uncharacterized protein</fullName>
    </submittedName>
</protein>
<evidence type="ECO:0000313" key="1">
    <source>
        <dbReference type="EMBL" id="EFQ88792.1"/>
    </source>
</evidence>
<name>E3RZQ7_PYRTT</name>
<proteinExistence type="predicted"/>